<comment type="caution">
    <text evidence="2">The sequence shown here is derived from an EMBL/GenBank/DDBJ whole genome shotgun (WGS) entry which is preliminary data.</text>
</comment>
<reference evidence="2" key="1">
    <citation type="journal article" date="2014" name="Front. Microbiol.">
        <title>High frequency of phylogenetically diverse reductive dehalogenase-homologous genes in deep subseafloor sedimentary metagenomes.</title>
        <authorList>
            <person name="Kawai M."/>
            <person name="Futagami T."/>
            <person name="Toyoda A."/>
            <person name="Takaki Y."/>
            <person name="Nishi S."/>
            <person name="Hori S."/>
            <person name="Arai W."/>
            <person name="Tsubouchi T."/>
            <person name="Morono Y."/>
            <person name="Uchiyama I."/>
            <person name="Ito T."/>
            <person name="Fujiyama A."/>
            <person name="Inagaki F."/>
            <person name="Takami H."/>
        </authorList>
    </citation>
    <scope>NUCLEOTIDE SEQUENCE</scope>
    <source>
        <strain evidence="2">Expedition CK06-06</strain>
    </source>
</reference>
<sequence length="100" mass="10929">MEDLRRRIADLTGKIKEKEGEMERASRLEEPVHVAAPPKEKAVPKKETPTAKPGKEKAVPKKETPTVKPSTAKKDSGGKKTTTAPKKTGPRKTTKRTGTD</sequence>
<name>X1J3T0_9ZZZZ</name>
<feature type="compositionally biased region" description="Basic and acidic residues" evidence="1">
    <location>
        <begin position="1"/>
        <end position="65"/>
    </location>
</feature>
<gene>
    <name evidence="2" type="ORF">S03H2_56788</name>
</gene>
<accession>X1J3T0</accession>
<evidence type="ECO:0000256" key="1">
    <source>
        <dbReference type="SAM" id="MobiDB-lite"/>
    </source>
</evidence>
<evidence type="ECO:0000313" key="2">
    <source>
        <dbReference type="EMBL" id="GAH89376.1"/>
    </source>
</evidence>
<proteinExistence type="predicted"/>
<feature type="region of interest" description="Disordered" evidence="1">
    <location>
        <begin position="1"/>
        <end position="100"/>
    </location>
</feature>
<feature type="compositionally biased region" description="Basic residues" evidence="1">
    <location>
        <begin position="88"/>
        <end position="100"/>
    </location>
</feature>
<organism evidence="2">
    <name type="scientific">marine sediment metagenome</name>
    <dbReference type="NCBI Taxonomy" id="412755"/>
    <lineage>
        <taxon>unclassified sequences</taxon>
        <taxon>metagenomes</taxon>
        <taxon>ecological metagenomes</taxon>
    </lineage>
</organism>
<protein>
    <submittedName>
        <fullName evidence="2">Uncharacterized protein</fullName>
    </submittedName>
</protein>
<dbReference type="EMBL" id="BARU01036362">
    <property type="protein sequence ID" value="GAH89376.1"/>
    <property type="molecule type" value="Genomic_DNA"/>
</dbReference>
<dbReference type="AlphaFoldDB" id="X1J3T0"/>